<dbReference type="Proteomes" id="UP000078544">
    <property type="component" value="Unassembled WGS sequence"/>
</dbReference>
<feature type="domain" description="FYVE-type" evidence="9">
    <location>
        <begin position="197"/>
        <end position="253"/>
    </location>
</feature>
<dbReference type="PROSITE" id="PS50178">
    <property type="entry name" value="ZF_FYVE"/>
    <property type="match status" value="2"/>
</dbReference>
<dbReference type="InterPro" id="IPR052727">
    <property type="entry name" value="Rab4/Rab5_effector"/>
</dbReference>
<evidence type="ECO:0000259" key="9">
    <source>
        <dbReference type="PROSITE" id="PS50178"/>
    </source>
</evidence>
<dbReference type="SMART" id="SM00734">
    <property type="entry name" value="ZnF_Rad18"/>
    <property type="match status" value="1"/>
</dbReference>
<dbReference type="Gene3D" id="3.30.40.10">
    <property type="entry name" value="Zinc/RING finger domain, C3HC4 (zinc finger)"/>
    <property type="match status" value="2"/>
</dbReference>
<feature type="domain" description="FYVE-type" evidence="9">
    <location>
        <begin position="339"/>
        <end position="451"/>
    </location>
</feature>
<evidence type="ECO:0000313" key="11">
    <source>
        <dbReference type="Proteomes" id="UP000078544"/>
    </source>
</evidence>
<evidence type="ECO:0000256" key="8">
    <source>
        <dbReference type="SAM" id="MobiDB-lite"/>
    </source>
</evidence>
<protein>
    <submittedName>
        <fullName evidence="10">Zinc finger, FYVE-type</fullName>
    </submittedName>
</protein>
<dbReference type="InterPro" id="IPR006642">
    <property type="entry name" value="Rad18_UBZ4"/>
</dbReference>
<gene>
    <name evidence="10" type="ORF">AAL_00952</name>
</gene>
<comment type="caution">
    <text evidence="10">The sequence shown here is derived from an EMBL/GenBank/DDBJ whole genome shotgun (WGS) entry which is preliminary data.</text>
</comment>
<organism evidence="10 11">
    <name type="scientific">Moelleriella libera RCEF 2490</name>
    <dbReference type="NCBI Taxonomy" id="1081109"/>
    <lineage>
        <taxon>Eukaryota</taxon>
        <taxon>Fungi</taxon>
        <taxon>Dikarya</taxon>
        <taxon>Ascomycota</taxon>
        <taxon>Pezizomycotina</taxon>
        <taxon>Sordariomycetes</taxon>
        <taxon>Hypocreomycetidae</taxon>
        <taxon>Hypocreales</taxon>
        <taxon>Clavicipitaceae</taxon>
        <taxon>Moelleriella</taxon>
    </lineage>
</organism>
<dbReference type="PANTHER" id="PTHR13510:SF44">
    <property type="entry name" value="RABENOSYN-5"/>
    <property type="match status" value="1"/>
</dbReference>
<keyword evidence="5" id="KW-0234">DNA repair</keyword>
<keyword evidence="4" id="KW-0862">Zinc</keyword>
<keyword evidence="3 6" id="KW-0863">Zinc-finger</keyword>
<dbReference type="InterPro" id="IPR000306">
    <property type="entry name" value="Znf_FYVE"/>
</dbReference>
<evidence type="ECO:0000313" key="10">
    <source>
        <dbReference type="EMBL" id="OAA33487.1"/>
    </source>
</evidence>
<dbReference type="CDD" id="cd15761">
    <property type="entry name" value="FYVE1_Vac1p_like"/>
    <property type="match status" value="1"/>
</dbReference>
<sequence>MSGRKLGGGRILGSGKGLAPPAPPSAPRSLSPLPPSESNVSMGSVSLSLSPPASGSPPDLDQYIGTSISVGDQAKNNAANATSLVCPICNEEMVTLLQLNRHIDDTHQELPEAAQDEVKTWFDKQVLKAKRFQPLSMINQKLRGLDVFESNESQPLPAPSAAVGKAPAEGPIDPDDLITRSHWQRSTNFDVCTDPACGKRLGPMNGNVNCRHCGRLFCEEHSMYQMKLSRSANHEPVRGYWARVCETCYKSRDGYNDHNGVVVDHMSMFSSIRKKKVERHNLEVSRLEKRLTKLTRLLANPPDKLPQQNGSFLSPMSTLTGQVNSRKLLEQSVVTWEDDDKVSKCPFCQQEFGTWTFRRHHCRICGRVVCADAATECSSEVSLNVAANSEDNFPFPPPFSAHIVAPFLHLLTRIPTPAPSMTAEKTQMADDAAGSLALDIRMCRDCNHTIFSSRDFAASMLHKPPDQKAYETLRQFERGIRQLLPSFHRVLQALQPPSLANGGMDLSKPPPTHPQIQEAAKIRKRLIDSFGKYGLAAKRLRDIKTDSPTQQRLQQAVYAYSSGFLHTNMLPLKSLPQLLRQHRSSPSQSSSSRGFLTIPSQSTSSLRHSELASEDAVSDTATSSSVVTALETEEKDLKERLAVLEEQKFMVEGMIRSASGARRLEEVGALSRNIDELDKDIGELRTRIGHVEQKWEGVYRNGVS</sequence>
<feature type="coiled-coil region" evidence="7">
    <location>
        <begin position="627"/>
        <end position="694"/>
    </location>
</feature>
<keyword evidence="1" id="KW-0479">Metal-binding</keyword>
<dbReference type="Pfam" id="PF11464">
    <property type="entry name" value="Rbsn"/>
    <property type="match status" value="1"/>
</dbReference>
<reference evidence="10 11" key="1">
    <citation type="journal article" date="2016" name="Genome Biol. Evol.">
        <title>Divergent and convergent evolution of fungal pathogenicity.</title>
        <authorList>
            <person name="Shang Y."/>
            <person name="Xiao G."/>
            <person name="Zheng P."/>
            <person name="Cen K."/>
            <person name="Zhan S."/>
            <person name="Wang C."/>
        </authorList>
    </citation>
    <scope>NUCLEOTIDE SEQUENCE [LARGE SCALE GENOMIC DNA]</scope>
    <source>
        <strain evidence="10 11">RCEF 2490</strain>
    </source>
</reference>
<dbReference type="GO" id="GO:0006281">
    <property type="term" value="P:DNA repair"/>
    <property type="evidence" value="ECO:0007669"/>
    <property type="project" value="UniProtKB-KW"/>
</dbReference>
<evidence type="ECO:0000256" key="3">
    <source>
        <dbReference type="ARBA" id="ARBA00022771"/>
    </source>
</evidence>
<dbReference type="InterPro" id="IPR013087">
    <property type="entry name" value="Znf_C2H2_type"/>
</dbReference>
<evidence type="ECO:0000256" key="6">
    <source>
        <dbReference type="PROSITE-ProRule" id="PRU00091"/>
    </source>
</evidence>
<dbReference type="Pfam" id="PF01363">
    <property type="entry name" value="FYVE"/>
    <property type="match status" value="2"/>
</dbReference>
<dbReference type="InterPro" id="IPR013083">
    <property type="entry name" value="Znf_RING/FYVE/PHD"/>
</dbReference>
<proteinExistence type="predicted"/>
<dbReference type="AlphaFoldDB" id="A0A166VBR1"/>
<dbReference type="GO" id="GO:0003677">
    <property type="term" value="F:DNA binding"/>
    <property type="evidence" value="ECO:0007669"/>
    <property type="project" value="InterPro"/>
</dbReference>
<dbReference type="PROSITE" id="PS00028">
    <property type="entry name" value="ZINC_FINGER_C2H2_1"/>
    <property type="match status" value="1"/>
</dbReference>
<keyword evidence="7" id="KW-0175">Coiled coil</keyword>
<evidence type="ECO:0000256" key="7">
    <source>
        <dbReference type="SAM" id="Coils"/>
    </source>
</evidence>
<dbReference type="STRING" id="1081109.A0A166VBR1"/>
<dbReference type="InterPro" id="IPR021565">
    <property type="entry name" value="Rbsn_Rab-bd"/>
</dbReference>
<dbReference type="InterPro" id="IPR017455">
    <property type="entry name" value="Znf_FYVE-rel"/>
</dbReference>
<dbReference type="CDD" id="cd15737">
    <property type="entry name" value="FYVE2_Vac1p_like"/>
    <property type="match status" value="1"/>
</dbReference>
<evidence type="ECO:0000256" key="4">
    <source>
        <dbReference type="ARBA" id="ARBA00022833"/>
    </source>
</evidence>
<dbReference type="EMBL" id="AZGY01000001">
    <property type="protein sequence ID" value="OAA33487.1"/>
    <property type="molecule type" value="Genomic_DNA"/>
</dbReference>
<dbReference type="SUPFAM" id="SSF57903">
    <property type="entry name" value="FYVE/PHD zinc finger"/>
    <property type="match status" value="2"/>
</dbReference>
<feature type="compositionally biased region" description="Gly residues" evidence="8">
    <location>
        <begin position="1"/>
        <end position="16"/>
    </location>
</feature>
<feature type="region of interest" description="Disordered" evidence="8">
    <location>
        <begin position="579"/>
        <end position="600"/>
    </location>
</feature>
<dbReference type="InterPro" id="IPR011011">
    <property type="entry name" value="Znf_FYVE_PHD"/>
</dbReference>
<keyword evidence="2" id="KW-0227">DNA damage</keyword>
<feature type="compositionally biased region" description="Low complexity" evidence="8">
    <location>
        <begin position="43"/>
        <end position="58"/>
    </location>
</feature>
<dbReference type="GO" id="GO:0008270">
    <property type="term" value="F:zinc ion binding"/>
    <property type="evidence" value="ECO:0007669"/>
    <property type="project" value="UniProtKB-KW"/>
</dbReference>
<dbReference type="PANTHER" id="PTHR13510">
    <property type="entry name" value="FYVE-FINGER-CONTAINING RAB5 EFFECTOR PROTEIN RABENOSYN-5-RELATED"/>
    <property type="match status" value="1"/>
</dbReference>
<accession>A0A166VBR1</accession>
<evidence type="ECO:0000256" key="1">
    <source>
        <dbReference type="ARBA" id="ARBA00022723"/>
    </source>
</evidence>
<name>A0A166VBR1_9HYPO</name>
<dbReference type="InterPro" id="IPR036531">
    <property type="entry name" value="Rbsn_Rab-bd_sf"/>
</dbReference>
<dbReference type="OrthoDB" id="166134at2759"/>
<dbReference type="SMART" id="SM00064">
    <property type="entry name" value="FYVE"/>
    <property type="match status" value="2"/>
</dbReference>
<evidence type="ECO:0000256" key="2">
    <source>
        <dbReference type="ARBA" id="ARBA00022763"/>
    </source>
</evidence>
<evidence type="ECO:0000256" key="5">
    <source>
        <dbReference type="ARBA" id="ARBA00023204"/>
    </source>
</evidence>
<feature type="region of interest" description="Disordered" evidence="8">
    <location>
        <begin position="1"/>
        <end position="61"/>
    </location>
</feature>
<keyword evidence="11" id="KW-1185">Reference proteome</keyword>
<dbReference type="SUPFAM" id="SSF140125">
    <property type="entry name" value="Rabenosyn-5 Rab-binding domain-like"/>
    <property type="match status" value="1"/>
</dbReference>